<accession>A0A5J5JW65</accession>
<keyword evidence="8" id="KW-1185">Reference proteome</keyword>
<dbReference type="Gene3D" id="1.10.10.60">
    <property type="entry name" value="Homeodomain-like"/>
    <property type="match status" value="1"/>
</dbReference>
<keyword evidence="3 5" id="KW-0238">DNA-binding</keyword>
<dbReference type="GO" id="GO:0045892">
    <property type="term" value="P:negative regulation of DNA-templated transcription"/>
    <property type="evidence" value="ECO:0007669"/>
    <property type="project" value="InterPro"/>
</dbReference>
<dbReference type="GO" id="GO:0003700">
    <property type="term" value="F:DNA-binding transcription factor activity"/>
    <property type="evidence" value="ECO:0007669"/>
    <property type="project" value="TreeGrafter"/>
</dbReference>
<keyword evidence="4" id="KW-0804">Transcription</keyword>
<dbReference type="SUPFAM" id="SSF48498">
    <property type="entry name" value="Tetracyclin repressor-like, C-terminal domain"/>
    <property type="match status" value="1"/>
</dbReference>
<evidence type="ECO:0000259" key="6">
    <source>
        <dbReference type="PROSITE" id="PS50977"/>
    </source>
</evidence>
<dbReference type="PANTHER" id="PTHR30055:SF151">
    <property type="entry name" value="TRANSCRIPTIONAL REGULATORY PROTEIN"/>
    <property type="match status" value="1"/>
</dbReference>
<evidence type="ECO:0000256" key="2">
    <source>
        <dbReference type="ARBA" id="ARBA00023015"/>
    </source>
</evidence>
<evidence type="ECO:0000256" key="3">
    <source>
        <dbReference type="ARBA" id="ARBA00023125"/>
    </source>
</evidence>
<dbReference type="RefSeq" id="WP_150938788.1">
    <property type="nucleotide sequence ID" value="NZ_VYTZ01000016.1"/>
</dbReference>
<dbReference type="InterPro" id="IPR050109">
    <property type="entry name" value="HTH-type_TetR-like_transc_reg"/>
</dbReference>
<name>A0A5J5JW65_9ACTN</name>
<reference evidence="7 8" key="1">
    <citation type="submission" date="2019-09" db="EMBL/GenBank/DDBJ databases">
        <title>Screening of Novel Bioactive Compounds from Soil-Associated.</title>
        <authorList>
            <person name="Gong X."/>
        </authorList>
    </citation>
    <scope>NUCLEOTIDE SEQUENCE [LARGE SCALE GENOMIC DNA]</scope>
    <source>
        <strain evidence="7 8">Gxj-6</strain>
    </source>
</reference>
<protein>
    <submittedName>
        <fullName evidence="7">TetR family transcriptional regulator</fullName>
    </submittedName>
</protein>
<evidence type="ECO:0000256" key="1">
    <source>
        <dbReference type="ARBA" id="ARBA00022491"/>
    </source>
</evidence>
<dbReference type="PANTHER" id="PTHR30055">
    <property type="entry name" value="HTH-TYPE TRANSCRIPTIONAL REGULATOR RUTR"/>
    <property type="match status" value="1"/>
</dbReference>
<dbReference type="Pfam" id="PF02909">
    <property type="entry name" value="TetR_C_1"/>
    <property type="match status" value="1"/>
</dbReference>
<organism evidence="7 8">
    <name type="scientific">Microbispora cellulosiformans</name>
    <dbReference type="NCBI Taxonomy" id="2614688"/>
    <lineage>
        <taxon>Bacteria</taxon>
        <taxon>Bacillati</taxon>
        <taxon>Actinomycetota</taxon>
        <taxon>Actinomycetes</taxon>
        <taxon>Streptosporangiales</taxon>
        <taxon>Streptosporangiaceae</taxon>
        <taxon>Microbispora</taxon>
    </lineage>
</organism>
<keyword evidence="1" id="KW-0678">Repressor</keyword>
<feature type="DNA-binding region" description="H-T-H motif" evidence="5">
    <location>
        <begin position="29"/>
        <end position="48"/>
    </location>
</feature>
<dbReference type="PRINTS" id="PR00455">
    <property type="entry name" value="HTHTETR"/>
</dbReference>
<dbReference type="GO" id="GO:0000976">
    <property type="term" value="F:transcription cis-regulatory region binding"/>
    <property type="evidence" value="ECO:0007669"/>
    <property type="project" value="TreeGrafter"/>
</dbReference>
<dbReference type="EMBL" id="VYTZ01000016">
    <property type="protein sequence ID" value="KAA9374406.1"/>
    <property type="molecule type" value="Genomic_DNA"/>
</dbReference>
<gene>
    <name evidence="7" type="ORF">F5972_31325</name>
</gene>
<evidence type="ECO:0000313" key="7">
    <source>
        <dbReference type="EMBL" id="KAA9374406.1"/>
    </source>
</evidence>
<evidence type="ECO:0000313" key="8">
    <source>
        <dbReference type="Proteomes" id="UP000327011"/>
    </source>
</evidence>
<dbReference type="AlphaFoldDB" id="A0A5J5JW65"/>
<dbReference type="InterPro" id="IPR009057">
    <property type="entry name" value="Homeodomain-like_sf"/>
</dbReference>
<dbReference type="PROSITE" id="PS50977">
    <property type="entry name" value="HTH_TETR_2"/>
    <property type="match status" value="1"/>
</dbReference>
<dbReference type="InterPro" id="IPR036271">
    <property type="entry name" value="Tet_transcr_reg_TetR-rel_C_sf"/>
</dbReference>
<proteinExistence type="predicted"/>
<dbReference type="PRINTS" id="PR00400">
    <property type="entry name" value="TETREPRESSOR"/>
</dbReference>
<dbReference type="Gene3D" id="1.10.357.10">
    <property type="entry name" value="Tetracycline Repressor, domain 2"/>
    <property type="match status" value="1"/>
</dbReference>
<evidence type="ECO:0000256" key="4">
    <source>
        <dbReference type="ARBA" id="ARBA00023163"/>
    </source>
</evidence>
<feature type="domain" description="HTH tetR-type" evidence="6">
    <location>
        <begin position="6"/>
        <end position="66"/>
    </location>
</feature>
<dbReference type="GO" id="GO:0046677">
    <property type="term" value="P:response to antibiotic"/>
    <property type="evidence" value="ECO:0007669"/>
    <property type="project" value="InterPro"/>
</dbReference>
<dbReference type="InterPro" id="IPR004111">
    <property type="entry name" value="Repressor_TetR_C"/>
</dbReference>
<keyword evidence="2" id="KW-0805">Transcription regulation</keyword>
<dbReference type="InterPro" id="IPR003012">
    <property type="entry name" value="Tet_transcr_reg_TetR"/>
</dbReference>
<comment type="caution">
    <text evidence="7">The sequence shown here is derived from an EMBL/GenBank/DDBJ whole genome shotgun (WGS) entry which is preliminary data.</text>
</comment>
<dbReference type="InterPro" id="IPR001647">
    <property type="entry name" value="HTH_TetR"/>
</dbReference>
<evidence type="ECO:0000256" key="5">
    <source>
        <dbReference type="PROSITE-ProRule" id="PRU00335"/>
    </source>
</evidence>
<dbReference type="Pfam" id="PF00440">
    <property type="entry name" value="TetR_N"/>
    <property type="match status" value="1"/>
</dbReference>
<dbReference type="SUPFAM" id="SSF46689">
    <property type="entry name" value="Homeodomain-like"/>
    <property type="match status" value="1"/>
</dbReference>
<dbReference type="Proteomes" id="UP000327011">
    <property type="component" value="Unassembled WGS sequence"/>
</dbReference>
<sequence>MSPAARIDAESVLRAALQVLDEEGVAALSMRTIAARLQVRAASLYYHVPNKAALLQLVADRVAEEVIASVVPGRGWRDLLADVAQGLRRTLRAHPGAAAVVAVRHASPQVFERAVPTVLAAMNTGLRVTDEEALYLVQSLYVLVTGHALAEFGDTPEPPAAPTAYYDAWFDIAVSTFLAGVEARYGA</sequence>